<evidence type="ECO:0000256" key="1">
    <source>
        <dbReference type="SAM" id="MobiDB-lite"/>
    </source>
</evidence>
<accession>A0A830GCD2</accession>
<name>A0A830GCD2_9EURY</name>
<evidence type="ECO:0000313" key="2">
    <source>
        <dbReference type="EMBL" id="GGN18534.1"/>
    </source>
</evidence>
<feature type="compositionally biased region" description="Basic and acidic residues" evidence="1">
    <location>
        <begin position="11"/>
        <end position="23"/>
    </location>
</feature>
<sequence>MAMSDASPRSGHPDDRHGLGELRGATVREDRVLELHGASGSVAVRVPVGMVGALLDVVRDLDEDSLGPELQACPVCGAVGLPERIEEHDCPVEGER</sequence>
<gene>
    <name evidence="2" type="ORF">GCM10009021_19400</name>
</gene>
<proteinExistence type="predicted"/>
<protein>
    <submittedName>
        <fullName evidence="2">Uncharacterized protein</fullName>
    </submittedName>
</protein>
<dbReference type="EMBL" id="BMOQ01000005">
    <property type="protein sequence ID" value="GGN18534.1"/>
    <property type="molecule type" value="Genomic_DNA"/>
</dbReference>
<organism evidence="2 3">
    <name type="scientific">Halarchaeum nitratireducens</name>
    <dbReference type="NCBI Taxonomy" id="489913"/>
    <lineage>
        <taxon>Archaea</taxon>
        <taxon>Methanobacteriati</taxon>
        <taxon>Methanobacteriota</taxon>
        <taxon>Stenosarchaea group</taxon>
        <taxon>Halobacteria</taxon>
        <taxon>Halobacteriales</taxon>
        <taxon>Halobacteriaceae</taxon>
    </lineage>
</organism>
<reference evidence="2 3" key="1">
    <citation type="journal article" date="2019" name="Int. J. Syst. Evol. Microbiol.">
        <title>The Global Catalogue of Microorganisms (GCM) 10K type strain sequencing project: providing services to taxonomists for standard genome sequencing and annotation.</title>
        <authorList>
            <consortium name="The Broad Institute Genomics Platform"/>
            <consortium name="The Broad Institute Genome Sequencing Center for Infectious Disease"/>
            <person name="Wu L."/>
            <person name="Ma J."/>
        </authorList>
    </citation>
    <scope>NUCLEOTIDE SEQUENCE [LARGE SCALE GENOMIC DNA]</scope>
    <source>
        <strain evidence="2 3">JCM 16331</strain>
    </source>
</reference>
<dbReference type="Proteomes" id="UP000608850">
    <property type="component" value="Unassembled WGS sequence"/>
</dbReference>
<evidence type="ECO:0000313" key="3">
    <source>
        <dbReference type="Proteomes" id="UP000608850"/>
    </source>
</evidence>
<comment type="caution">
    <text evidence="2">The sequence shown here is derived from an EMBL/GenBank/DDBJ whole genome shotgun (WGS) entry which is preliminary data.</text>
</comment>
<dbReference type="AlphaFoldDB" id="A0A830GCD2"/>
<feature type="region of interest" description="Disordered" evidence="1">
    <location>
        <begin position="1"/>
        <end position="23"/>
    </location>
</feature>
<keyword evidence="3" id="KW-1185">Reference proteome</keyword>